<dbReference type="InterPro" id="IPR002350">
    <property type="entry name" value="Kazal_dom"/>
</dbReference>
<evidence type="ECO:0000313" key="10">
    <source>
        <dbReference type="EMBL" id="KAL3854127.1"/>
    </source>
</evidence>
<comment type="similarity">
    <text evidence="2 8">Belongs to the organo anion transporter (TC 2.A.60) family.</text>
</comment>
<evidence type="ECO:0000256" key="6">
    <source>
        <dbReference type="ARBA" id="ARBA00023136"/>
    </source>
</evidence>
<dbReference type="NCBIfam" id="TIGR00805">
    <property type="entry name" value="oat"/>
    <property type="match status" value="1"/>
</dbReference>
<dbReference type="PANTHER" id="PTHR11388">
    <property type="entry name" value="ORGANIC ANION TRANSPORTER"/>
    <property type="match status" value="1"/>
</dbReference>
<dbReference type="PANTHER" id="PTHR11388:SF160">
    <property type="entry name" value="SOLUTE CARRIER ORGANIC ANION TRANSPORTER FAMILY MEMBER"/>
    <property type="match status" value="1"/>
</dbReference>
<dbReference type="Gene3D" id="1.20.1250.20">
    <property type="entry name" value="MFS general substrate transporter like domains"/>
    <property type="match status" value="1"/>
</dbReference>
<dbReference type="GO" id="GO:0006811">
    <property type="term" value="P:monoatomic ion transport"/>
    <property type="evidence" value="ECO:0007669"/>
    <property type="project" value="UniProtKB-KW"/>
</dbReference>
<feature type="transmembrane region" description="Helical" evidence="8">
    <location>
        <begin position="93"/>
        <end position="115"/>
    </location>
</feature>
<evidence type="ECO:0000256" key="1">
    <source>
        <dbReference type="ARBA" id="ARBA00004651"/>
    </source>
</evidence>
<keyword evidence="7" id="KW-1015">Disulfide bond</keyword>
<feature type="transmembrane region" description="Helical" evidence="8">
    <location>
        <begin position="227"/>
        <end position="252"/>
    </location>
</feature>
<dbReference type="AlphaFoldDB" id="A0ABD3UY36"/>
<accession>A0ABD3UY36</accession>
<evidence type="ECO:0000313" key="11">
    <source>
        <dbReference type="Proteomes" id="UP001634394"/>
    </source>
</evidence>
<dbReference type="InterPro" id="IPR036259">
    <property type="entry name" value="MFS_trans_sf"/>
</dbReference>
<evidence type="ECO:0000259" key="9">
    <source>
        <dbReference type="PROSITE" id="PS51465"/>
    </source>
</evidence>
<feature type="transmembrane region" description="Helical" evidence="8">
    <location>
        <begin position="712"/>
        <end position="734"/>
    </location>
</feature>
<keyword evidence="3" id="KW-1003">Cell membrane</keyword>
<organism evidence="10 11">
    <name type="scientific">Sinanodonta woodiana</name>
    <name type="common">Chinese pond mussel</name>
    <name type="synonym">Anodonta woodiana</name>
    <dbReference type="NCBI Taxonomy" id="1069815"/>
    <lineage>
        <taxon>Eukaryota</taxon>
        <taxon>Metazoa</taxon>
        <taxon>Spiralia</taxon>
        <taxon>Lophotrochozoa</taxon>
        <taxon>Mollusca</taxon>
        <taxon>Bivalvia</taxon>
        <taxon>Autobranchia</taxon>
        <taxon>Heteroconchia</taxon>
        <taxon>Palaeoheterodonta</taxon>
        <taxon>Unionida</taxon>
        <taxon>Unionoidea</taxon>
        <taxon>Unionidae</taxon>
        <taxon>Unioninae</taxon>
        <taxon>Sinanodonta</taxon>
    </lineage>
</organism>
<comment type="caution">
    <text evidence="10">The sequence shown here is derived from an EMBL/GenBank/DDBJ whole genome shotgun (WGS) entry which is preliminary data.</text>
</comment>
<feature type="transmembrane region" description="Helical" evidence="8">
    <location>
        <begin position="162"/>
        <end position="184"/>
    </location>
</feature>
<dbReference type="PROSITE" id="PS51465">
    <property type="entry name" value="KAZAL_2"/>
    <property type="match status" value="1"/>
</dbReference>
<dbReference type="InterPro" id="IPR036058">
    <property type="entry name" value="Kazal_dom_sf"/>
</dbReference>
<dbReference type="Pfam" id="PF07648">
    <property type="entry name" value="Kazal_2"/>
    <property type="match status" value="1"/>
</dbReference>
<dbReference type="SUPFAM" id="SSF100895">
    <property type="entry name" value="Kazal-type serine protease inhibitors"/>
    <property type="match status" value="1"/>
</dbReference>
<keyword evidence="4 8" id="KW-0812">Transmembrane</keyword>
<proteinExistence type="inferred from homology"/>
<keyword evidence="5 8" id="KW-1133">Transmembrane helix</keyword>
<feature type="transmembrane region" description="Helical" evidence="8">
    <location>
        <begin position="458"/>
        <end position="477"/>
    </location>
</feature>
<feature type="transmembrane region" description="Helical" evidence="8">
    <location>
        <begin position="135"/>
        <end position="155"/>
    </location>
</feature>
<dbReference type="Proteomes" id="UP001634394">
    <property type="component" value="Unassembled WGS sequence"/>
</dbReference>
<evidence type="ECO:0000256" key="7">
    <source>
        <dbReference type="ARBA" id="ARBA00023157"/>
    </source>
</evidence>
<keyword evidence="8" id="KW-0813">Transport</keyword>
<evidence type="ECO:0000256" key="8">
    <source>
        <dbReference type="RuleBase" id="RU362056"/>
    </source>
</evidence>
<dbReference type="InterPro" id="IPR004156">
    <property type="entry name" value="OATP"/>
</dbReference>
<feature type="transmembrane region" description="Helical" evidence="8">
    <location>
        <begin position="387"/>
        <end position="410"/>
    </location>
</feature>
<sequence>MSNEGTLDLDEIFVKRSKENLKIINNGLSGDTHLLLHNENNDGKIVFDDHASDLNGYQNKYSGLETDESEEQELLRYGWGKWHPRWCQIFNRIGWYVFWTCLFSFLQGFIVNGVLNAIISTLEKRFELPSSRSGLIASSNDFLAFFFVLGISYYGGRRNKPLLIGIGIIVLGLGSCLFSIPHFVAGVYNYKASDLEDFENVCHTRNETRADTCSIGEKVETSRLSNFLYVFMLGNALHGIGSTPMFTLGTTFIDENSPAEMTPLYLGLMYAAASIGVAAGYMGGGQLLNIYTDIDKVDINSVTITPSDPRWVGAWWIAFIVSGTLMFLIAIPMVAYPKRLPGSAKLQAERKSEACGNATDSLVQSDKFGKSWRDFPKAIWNLVQNPTYIFLSFSVSTEGMLVSGIATFGAKFLQEKFNLPAALASFVIGIISVPGAGGGMLLGGYIVKRRRLKCVNIIRMNLLADVIALLCGCIFLLQCSTQSIAGVTTHYVTTSTRNEPSLLDHECNVGCGCSSMIYEPVCGMDGVIYFTPCHAGCSKEFQIMEGPMGPFKMYKNCSCVVASLQHISNTTVHTELEEDTIATLSSGILEPSTVEPTFNNTNLSMSTTGAFQGICMSDCTLLYIVAPLLFIGMFMTFTTVSPTQTATLRCVQGNQRALAIGFQWLFLRLLGTTPGPLMLGNIIDSACEVWQDACGIKGSCWIYEKTDMGTRLFLWWCLVKGCSILFYFLAQFFYKAPIEQNNEDGQNELPATESALVFCEQESVI</sequence>
<feature type="transmembrane region" description="Helical" evidence="8">
    <location>
        <begin position="314"/>
        <end position="336"/>
    </location>
</feature>
<evidence type="ECO:0000256" key="2">
    <source>
        <dbReference type="ARBA" id="ARBA00009657"/>
    </source>
</evidence>
<feature type="transmembrane region" description="Helical" evidence="8">
    <location>
        <begin position="264"/>
        <end position="283"/>
    </location>
</feature>
<feature type="domain" description="Kazal-like" evidence="9">
    <location>
        <begin position="501"/>
        <end position="558"/>
    </location>
</feature>
<feature type="transmembrane region" description="Helical" evidence="8">
    <location>
        <begin position="621"/>
        <end position="640"/>
    </location>
</feature>
<evidence type="ECO:0000256" key="5">
    <source>
        <dbReference type="ARBA" id="ARBA00022989"/>
    </source>
</evidence>
<gene>
    <name evidence="10" type="ORF">ACJMK2_013405</name>
</gene>
<comment type="subcellular location">
    <subcellularLocation>
        <location evidence="1 8">Cell membrane</location>
        <topology evidence="1 8">Multi-pass membrane protein</topology>
    </subcellularLocation>
</comment>
<dbReference type="SUPFAM" id="SSF103473">
    <property type="entry name" value="MFS general substrate transporter"/>
    <property type="match status" value="2"/>
</dbReference>
<name>A0ABD3UY36_SINWO</name>
<dbReference type="GO" id="GO:0005886">
    <property type="term" value="C:plasma membrane"/>
    <property type="evidence" value="ECO:0007669"/>
    <property type="project" value="UniProtKB-SubCell"/>
</dbReference>
<evidence type="ECO:0000256" key="4">
    <source>
        <dbReference type="ARBA" id="ARBA00022692"/>
    </source>
</evidence>
<protein>
    <recommendedName>
        <fullName evidence="8">Solute carrier organic anion transporter family member</fullName>
    </recommendedName>
</protein>
<keyword evidence="8" id="KW-0406">Ion transport</keyword>
<feature type="transmembrane region" description="Helical" evidence="8">
    <location>
        <begin position="422"/>
        <end position="446"/>
    </location>
</feature>
<evidence type="ECO:0000256" key="3">
    <source>
        <dbReference type="ARBA" id="ARBA00022475"/>
    </source>
</evidence>
<dbReference type="Pfam" id="PF03137">
    <property type="entry name" value="OATP"/>
    <property type="match status" value="1"/>
</dbReference>
<reference evidence="10 11" key="1">
    <citation type="submission" date="2024-11" db="EMBL/GenBank/DDBJ databases">
        <title>Chromosome-level genome assembly of the freshwater bivalve Anodonta woodiana.</title>
        <authorList>
            <person name="Chen X."/>
        </authorList>
    </citation>
    <scope>NUCLEOTIDE SEQUENCE [LARGE SCALE GENOMIC DNA]</scope>
    <source>
        <strain evidence="10">MN2024</strain>
        <tissue evidence="10">Gills</tissue>
    </source>
</reference>
<dbReference type="EMBL" id="JBJQND010000014">
    <property type="protein sequence ID" value="KAL3854127.1"/>
    <property type="molecule type" value="Genomic_DNA"/>
</dbReference>
<comment type="caution">
    <text evidence="8">Lacks conserved residue(s) required for the propagation of feature annotation.</text>
</comment>
<keyword evidence="11" id="KW-1185">Reference proteome</keyword>
<keyword evidence="6 8" id="KW-0472">Membrane</keyword>